<dbReference type="Proteomes" id="UP000092124">
    <property type="component" value="Unassembled WGS sequence"/>
</dbReference>
<dbReference type="AlphaFoldDB" id="A0A1A6HMN0"/>
<comment type="caution">
    <text evidence="2">The sequence shown here is derived from an EMBL/GenBank/DDBJ whole genome shotgun (WGS) entry which is preliminary data.</text>
</comment>
<dbReference type="STRING" id="56216.A0A1A6HMN0"/>
<gene>
    <name evidence="2" type="ORF">A6R68_18359</name>
</gene>
<keyword evidence="3" id="KW-1185">Reference proteome</keyword>
<accession>A0A1A6HMN0</accession>
<dbReference type="EMBL" id="LZPO01027124">
    <property type="protein sequence ID" value="OBS79240.1"/>
    <property type="molecule type" value="Genomic_DNA"/>
</dbReference>
<dbReference type="SUPFAM" id="SSF52042">
    <property type="entry name" value="Ribosomal protein L32e"/>
    <property type="match status" value="1"/>
</dbReference>
<sequence length="237" mass="26041">MDGSPLPKLISGRCNHRETGSPLARVMHEQPSRSVEIHSQMPCVPFPTTVPEVLKTLLLFEILQLPSWDAVADVAAAADWTAPHGQDQKTWEKVFRWSLVLQHQGSLTDPKPRKDNLEDIYGLQGPGGLAGGQANRSSVNPAIQFANVERSFTIMAALQPLVKPKAVKKRTQKFIRHEGQILMPSIGYGTGKHVTRWLPEGPGPQHQGSGRPSDVRKSDCAEITHIEELKTVTETAA</sequence>
<evidence type="ECO:0000256" key="1">
    <source>
        <dbReference type="SAM" id="MobiDB-lite"/>
    </source>
</evidence>
<organism evidence="2 3">
    <name type="scientific">Neotoma lepida</name>
    <name type="common">Desert woodrat</name>
    <dbReference type="NCBI Taxonomy" id="56216"/>
    <lineage>
        <taxon>Eukaryota</taxon>
        <taxon>Metazoa</taxon>
        <taxon>Chordata</taxon>
        <taxon>Craniata</taxon>
        <taxon>Vertebrata</taxon>
        <taxon>Euteleostomi</taxon>
        <taxon>Mammalia</taxon>
        <taxon>Eutheria</taxon>
        <taxon>Euarchontoglires</taxon>
        <taxon>Glires</taxon>
        <taxon>Rodentia</taxon>
        <taxon>Myomorpha</taxon>
        <taxon>Muroidea</taxon>
        <taxon>Cricetidae</taxon>
        <taxon>Neotominae</taxon>
        <taxon>Neotoma</taxon>
    </lineage>
</organism>
<protein>
    <submittedName>
        <fullName evidence="2">Uncharacterized protein</fullName>
    </submittedName>
</protein>
<evidence type="ECO:0000313" key="3">
    <source>
        <dbReference type="Proteomes" id="UP000092124"/>
    </source>
</evidence>
<proteinExistence type="predicted"/>
<dbReference type="InterPro" id="IPR036351">
    <property type="entry name" value="Ribosomal_eL32_sf"/>
</dbReference>
<reference evidence="2 3" key="1">
    <citation type="submission" date="2016-06" db="EMBL/GenBank/DDBJ databases">
        <title>The Draft Genome Sequence and Annotation of the Desert Woodrat Neotoma lepida.</title>
        <authorList>
            <person name="Campbell M."/>
            <person name="Oakeson K.F."/>
            <person name="Yandell M."/>
            <person name="Halpert J.R."/>
            <person name="Dearing D."/>
        </authorList>
    </citation>
    <scope>NUCLEOTIDE SEQUENCE [LARGE SCALE GENOMIC DNA]</scope>
    <source>
        <strain evidence="2">417</strain>
        <tissue evidence="2">Liver</tissue>
    </source>
</reference>
<feature type="region of interest" description="Disordered" evidence="1">
    <location>
        <begin position="198"/>
        <end position="217"/>
    </location>
</feature>
<evidence type="ECO:0000313" key="2">
    <source>
        <dbReference type="EMBL" id="OBS79240.1"/>
    </source>
</evidence>
<name>A0A1A6HMN0_NEOLE</name>